<sequence>MANSLSHHVSTVFDQVARVYDFPLLQRLAYQPIQDVVLARLRAAGSQRIVDVGCGTGILSTRIADELAPTAVYGCDMSEGMLAKARARSSAVQWKRTPAEALPFDDASIDAVISTNAFHFFDQPAAVAEFHRVLAPGGLMMIGVVNPVSTGRRLLLWVGTGGGSVGNFPTPDEMRILATQAGFSSVTHHTVRGWTGEGLTVAAK</sequence>
<dbReference type="Proteomes" id="UP000193577">
    <property type="component" value="Unassembled WGS sequence"/>
</dbReference>
<keyword evidence="2" id="KW-1185">Reference proteome</keyword>
<dbReference type="InterPro" id="IPR013216">
    <property type="entry name" value="Methyltransf_11"/>
</dbReference>
<evidence type="ECO:0000313" key="2">
    <source>
        <dbReference type="Proteomes" id="UP000193577"/>
    </source>
</evidence>
<dbReference type="SUPFAM" id="SSF53335">
    <property type="entry name" value="S-adenosyl-L-methionine-dependent methyltransferases"/>
    <property type="match status" value="1"/>
</dbReference>
<dbReference type="GO" id="GO:0008757">
    <property type="term" value="F:S-adenosylmethionine-dependent methyltransferase activity"/>
    <property type="evidence" value="ECO:0007669"/>
    <property type="project" value="InterPro"/>
</dbReference>
<protein>
    <submittedName>
        <fullName evidence="1">Uncharacterized protein</fullName>
    </submittedName>
</protein>
<dbReference type="RefSeq" id="WP_069392885.1">
    <property type="nucleotide sequence ID" value="NZ_AP022594.1"/>
</dbReference>
<accession>A0A7I7SAT8</accession>
<dbReference type="OrthoDB" id="9805171at2"/>
<comment type="caution">
    <text evidence="1">The sequence shown here is derived from an EMBL/GenBank/DDBJ whole genome shotgun (WGS) entry which is preliminary data.</text>
</comment>
<evidence type="ECO:0000313" key="1">
    <source>
        <dbReference type="EMBL" id="OSC34599.1"/>
    </source>
</evidence>
<name>A0A7I7SAT8_9MYCO</name>
<dbReference type="PANTHER" id="PTHR43591:SF24">
    <property type="entry name" value="2-METHOXY-6-POLYPRENYL-1,4-BENZOQUINOL METHYLASE, MITOCHONDRIAL"/>
    <property type="match status" value="1"/>
</dbReference>
<dbReference type="InterPro" id="IPR029063">
    <property type="entry name" value="SAM-dependent_MTases_sf"/>
</dbReference>
<gene>
    <name evidence="1" type="ORF">B8W67_06415</name>
</gene>
<dbReference type="EMBL" id="NCXO01000009">
    <property type="protein sequence ID" value="OSC34599.1"/>
    <property type="molecule type" value="Genomic_DNA"/>
</dbReference>
<dbReference type="PANTHER" id="PTHR43591">
    <property type="entry name" value="METHYLTRANSFERASE"/>
    <property type="match status" value="1"/>
</dbReference>
<dbReference type="Gene3D" id="3.40.50.150">
    <property type="entry name" value="Vaccinia Virus protein VP39"/>
    <property type="match status" value="1"/>
</dbReference>
<dbReference type="Pfam" id="PF08241">
    <property type="entry name" value="Methyltransf_11"/>
    <property type="match status" value="1"/>
</dbReference>
<reference evidence="1 2" key="1">
    <citation type="submission" date="2017-04" db="EMBL/GenBank/DDBJ databases">
        <title>The new phylogeny of genus Mycobacterium.</title>
        <authorList>
            <person name="Tortoli E."/>
            <person name="Trovato A."/>
            <person name="Cirillo D.M."/>
        </authorList>
    </citation>
    <scope>NUCLEOTIDE SEQUENCE [LARGE SCALE GENOMIC DNA]</scope>
    <source>
        <strain evidence="1 2">KCTC 19819</strain>
    </source>
</reference>
<organism evidence="1 2">
    <name type="scientific">Mycolicibacillus koreensis</name>
    <dbReference type="NCBI Taxonomy" id="1069220"/>
    <lineage>
        <taxon>Bacteria</taxon>
        <taxon>Bacillati</taxon>
        <taxon>Actinomycetota</taxon>
        <taxon>Actinomycetes</taxon>
        <taxon>Mycobacteriales</taxon>
        <taxon>Mycobacteriaceae</taxon>
        <taxon>Mycolicibacillus</taxon>
    </lineage>
</organism>
<dbReference type="AlphaFoldDB" id="A0A7I7SAT8"/>
<dbReference type="CDD" id="cd02440">
    <property type="entry name" value="AdoMet_MTases"/>
    <property type="match status" value="1"/>
</dbReference>
<proteinExistence type="predicted"/>